<sequence length="264" mass="30828">MHEQLLLRFDIDLHLPHVQRAINKYLGQRFKDYRHTLHKHYKKFGNDDQTRRKTPYDNVGQEAWITICDWFATEKFQKLSKKNSENRKMNDSNHCSGSKSFVRFQAEKIDPTTEKPIGIIEMYRQTHFSDKRGCWIDEESRQRYEAMINLQSDPTTLIDGVALSEMAIFRKVLGVRPNYIRGLGHGMMPVPSSSSFNNNHPAVEEFRNSTTEAIRRAEEAERRAEAAERRAEAGERRAEDQEQRMETMQTQIAFLMTQLGGNTT</sequence>
<accession>A0A7J6VMR7</accession>
<evidence type="ECO:0000256" key="1">
    <source>
        <dbReference type="SAM" id="MobiDB-lite"/>
    </source>
</evidence>
<comment type="caution">
    <text evidence="2">The sequence shown here is derived from an EMBL/GenBank/DDBJ whole genome shotgun (WGS) entry which is preliminary data.</text>
</comment>
<dbReference type="InterPro" id="IPR004252">
    <property type="entry name" value="Probable_transposase_24"/>
</dbReference>
<proteinExistence type="predicted"/>
<dbReference type="PANTHER" id="PTHR33499">
    <property type="entry name" value="OS12G0282400 PROTEIN-RELATED"/>
    <property type="match status" value="1"/>
</dbReference>
<dbReference type="OrthoDB" id="1921870at2759"/>
<reference evidence="2 3" key="1">
    <citation type="submission" date="2020-06" db="EMBL/GenBank/DDBJ databases">
        <title>Transcriptomic and genomic resources for Thalictrum thalictroides and T. hernandezii: Facilitating candidate gene discovery in an emerging model plant lineage.</title>
        <authorList>
            <person name="Arias T."/>
            <person name="Riano-Pachon D.M."/>
            <person name="Di Stilio V.S."/>
        </authorList>
    </citation>
    <scope>NUCLEOTIDE SEQUENCE [LARGE SCALE GENOMIC DNA]</scope>
    <source>
        <strain evidence="3">cv. WT478/WT964</strain>
        <tissue evidence="2">Leaves</tissue>
    </source>
</reference>
<dbReference type="Pfam" id="PF11839">
    <property type="entry name" value="Alanine_zipper"/>
    <property type="match status" value="1"/>
</dbReference>
<evidence type="ECO:0000313" key="2">
    <source>
        <dbReference type="EMBL" id="KAF5186047.1"/>
    </source>
</evidence>
<dbReference type="EMBL" id="JABWDY010029892">
    <property type="protein sequence ID" value="KAF5186047.1"/>
    <property type="molecule type" value="Genomic_DNA"/>
</dbReference>
<dbReference type="InterPro" id="IPR021793">
    <property type="entry name" value="Oprl"/>
</dbReference>
<organism evidence="2 3">
    <name type="scientific">Thalictrum thalictroides</name>
    <name type="common">Rue-anemone</name>
    <name type="synonym">Anemone thalictroides</name>
    <dbReference type="NCBI Taxonomy" id="46969"/>
    <lineage>
        <taxon>Eukaryota</taxon>
        <taxon>Viridiplantae</taxon>
        <taxon>Streptophyta</taxon>
        <taxon>Embryophyta</taxon>
        <taxon>Tracheophyta</taxon>
        <taxon>Spermatophyta</taxon>
        <taxon>Magnoliopsida</taxon>
        <taxon>Ranunculales</taxon>
        <taxon>Ranunculaceae</taxon>
        <taxon>Thalictroideae</taxon>
        <taxon>Thalictrum</taxon>
    </lineage>
</organism>
<gene>
    <name evidence="2" type="ORF">FRX31_024366</name>
</gene>
<dbReference type="PANTHER" id="PTHR33499:SF11">
    <property type="entry name" value="NO APICAL MERISTEM-ASSOCIATED C-TERMINAL DOMAIN-CONTAINING PROTEIN"/>
    <property type="match status" value="1"/>
</dbReference>
<keyword evidence="3" id="KW-1185">Reference proteome</keyword>
<evidence type="ECO:0000313" key="3">
    <source>
        <dbReference type="Proteomes" id="UP000554482"/>
    </source>
</evidence>
<evidence type="ECO:0008006" key="4">
    <source>
        <dbReference type="Google" id="ProtNLM"/>
    </source>
</evidence>
<dbReference type="AlphaFoldDB" id="A0A7J6VMR7"/>
<protein>
    <recommendedName>
        <fullName evidence="4">Transposase, Ptta/En/Spm, plant</fullName>
    </recommendedName>
</protein>
<feature type="region of interest" description="Disordered" evidence="1">
    <location>
        <begin position="213"/>
        <end position="243"/>
    </location>
</feature>
<dbReference type="Proteomes" id="UP000554482">
    <property type="component" value="Unassembled WGS sequence"/>
</dbReference>
<name>A0A7J6VMR7_THATH</name>
<dbReference type="Pfam" id="PF03004">
    <property type="entry name" value="Transposase_24"/>
    <property type="match status" value="1"/>
</dbReference>